<dbReference type="InterPro" id="IPR050654">
    <property type="entry name" value="AChE-related_enzymes"/>
</dbReference>
<dbReference type="PANTHER" id="PTHR43918:SF4">
    <property type="entry name" value="CARBOXYLIC ESTER HYDROLASE"/>
    <property type="match status" value="1"/>
</dbReference>
<dbReference type="GO" id="GO:0006581">
    <property type="term" value="P:acetylcholine catabolic process"/>
    <property type="evidence" value="ECO:0007669"/>
    <property type="project" value="TreeGrafter"/>
</dbReference>
<evidence type="ECO:0000256" key="3">
    <source>
        <dbReference type="ARBA" id="ARBA00022801"/>
    </source>
</evidence>
<evidence type="ECO:0000256" key="5">
    <source>
        <dbReference type="RuleBase" id="RU361235"/>
    </source>
</evidence>
<evidence type="ECO:0000256" key="1">
    <source>
        <dbReference type="ARBA" id="ARBA00005964"/>
    </source>
</evidence>
<dbReference type="InterPro" id="IPR019826">
    <property type="entry name" value="Carboxylesterase_B_AS"/>
</dbReference>
<dbReference type="SUPFAM" id="SSF53474">
    <property type="entry name" value="alpha/beta-Hydrolases"/>
    <property type="match status" value="1"/>
</dbReference>
<keyword evidence="6" id="KW-1133">Transmembrane helix</keyword>
<reference evidence="8 9" key="1">
    <citation type="submission" date="2019-08" db="EMBL/GenBank/DDBJ databases">
        <title>The genome of the soybean aphid Biotype 1, its phylome, world population structure and adaptation to the North American continent.</title>
        <authorList>
            <person name="Giordano R."/>
            <person name="Donthu R.K."/>
            <person name="Hernandez A.G."/>
            <person name="Wright C.L."/>
            <person name="Zimin A.V."/>
        </authorList>
    </citation>
    <scope>NUCLEOTIDE SEQUENCE [LARGE SCALE GENOMIC DNA]</scope>
    <source>
        <tissue evidence="8">Whole aphids</tissue>
    </source>
</reference>
<evidence type="ECO:0000259" key="7">
    <source>
        <dbReference type="Pfam" id="PF00135"/>
    </source>
</evidence>
<comment type="similarity">
    <text evidence="1 5">Belongs to the type-B carboxylesterase/lipase family.</text>
</comment>
<keyword evidence="6" id="KW-0812">Transmembrane</keyword>
<dbReference type="Gene3D" id="3.40.50.1820">
    <property type="entry name" value="alpha/beta hydrolase"/>
    <property type="match status" value="1"/>
</dbReference>
<keyword evidence="9" id="KW-1185">Reference proteome</keyword>
<keyword evidence="4" id="KW-0325">Glycoprotein</keyword>
<dbReference type="GO" id="GO:0019695">
    <property type="term" value="P:choline metabolic process"/>
    <property type="evidence" value="ECO:0007669"/>
    <property type="project" value="TreeGrafter"/>
</dbReference>
<dbReference type="AlphaFoldDB" id="A0A6G0TMR2"/>
<dbReference type="PROSITE" id="PS00122">
    <property type="entry name" value="CARBOXYLESTERASE_B_1"/>
    <property type="match status" value="1"/>
</dbReference>
<evidence type="ECO:0000256" key="4">
    <source>
        <dbReference type="ARBA" id="ARBA00023180"/>
    </source>
</evidence>
<dbReference type="OrthoDB" id="19653at2759"/>
<dbReference type="InterPro" id="IPR029058">
    <property type="entry name" value="AB_hydrolase_fold"/>
</dbReference>
<dbReference type="GO" id="GO:0005886">
    <property type="term" value="C:plasma membrane"/>
    <property type="evidence" value="ECO:0007669"/>
    <property type="project" value="TreeGrafter"/>
</dbReference>
<sequence length="289" mass="32365">MGKLSSSFIMFRIGAMVVFNKLIMFLTSIIPRKKMTVVLEQGTLQGLHYKTRLSNKSYVSFLGIPYALPPINDLRFKPPVKHPGWTGVYKAFSCGKEEMVEKKAVMVFIHGGAFNYGSGSLDFYSPDYLLDENVIVVTINYRLNVLGFLNFGIDECPGNMGLKDQLFAFKWIKANIAAFGGDTNNITIFGESAGSASVHCHLLSPLSTGSFDKAIMQSGCIFNPWAFNEKHIEVAFKLAEKLGCQKDDPKEIVKYLLNIPAIDLVKCTTLKFKIEVSMMQKYFLIIYNT</sequence>
<feature type="domain" description="Carboxylesterase type B" evidence="7">
    <location>
        <begin position="99"/>
        <end position="270"/>
    </location>
</feature>
<evidence type="ECO:0000313" key="9">
    <source>
        <dbReference type="Proteomes" id="UP000475862"/>
    </source>
</evidence>
<dbReference type="InterPro" id="IPR002018">
    <property type="entry name" value="CarbesteraseB"/>
</dbReference>
<dbReference type="GO" id="GO:0005615">
    <property type="term" value="C:extracellular space"/>
    <property type="evidence" value="ECO:0007669"/>
    <property type="project" value="TreeGrafter"/>
</dbReference>
<comment type="caution">
    <text evidence="8">The sequence shown here is derived from an EMBL/GenBank/DDBJ whole genome shotgun (WGS) entry which is preliminary data.</text>
</comment>
<name>A0A6G0TMR2_APHGL</name>
<keyword evidence="2" id="KW-0719">Serine esterase</keyword>
<feature type="transmembrane region" description="Helical" evidence="6">
    <location>
        <begin position="6"/>
        <end position="26"/>
    </location>
</feature>
<organism evidence="8 9">
    <name type="scientific">Aphis glycines</name>
    <name type="common">Soybean aphid</name>
    <dbReference type="NCBI Taxonomy" id="307491"/>
    <lineage>
        <taxon>Eukaryota</taxon>
        <taxon>Metazoa</taxon>
        <taxon>Ecdysozoa</taxon>
        <taxon>Arthropoda</taxon>
        <taxon>Hexapoda</taxon>
        <taxon>Insecta</taxon>
        <taxon>Pterygota</taxon>
        <taxon>Neoptera</taxon>
        <taxon>Paraneoptera</taxon>
        <taxon>Hemiptera</taxon>
        <taxon>Sternorrhyncha</taxon>
        <taxon>Aphidomorpha</taxon>
        <taxon>Aphidoidea</taxon>
        <taxon>Aphididae</taxon>
        <taxon>Aphidini</taxon>
        <taxon>Aphis</taxon>
        <taxon>Aphis</taxon>
    </lineage>
</organism>
<dbReference type="EMBL" id="VYZN01000025">
    <property type="protein sequence ID" value="KAE9535769.1"/>
    <property type="molecule type" value="Genomic_DNA"/>
</dbReference>
<keyword evidence="3 5" id="KW-0378">Hydrolase</keyword>
<protein>
    <recommendedName>
        <fullName evidence="5">Carboxylic ester hydrolase</fullName>
        <ecNumber evidence="5">3.1.1.-</ecNumber>
    </recommendedName>
</protein>
<evidence type="ECO:0000313" key="8">
    <source>
        <dbReference type="EMBL" id="KAE9535769.1"/>
    </source>
</evidence>
<dbReference type="EC" id="3.1.1.-" evidence="5"/>
<dbReference type="GO" id="GO:0003990">
    <property type="term" value="F:acetylcholinesterase activity"/>
    <property type="evidence" value="ECO:0007669"/>
    <property type="project" value="TreeGrafter"/>
</dbReference>
<feature type="domain" description="Carboxylesterase type B" evidence="7">
    <location>
        <begin position="36"/>
        <end position="93"/>
    </location>
</feature>
<evidence type="ECO:0000256" key="6">
    <source>
        <dbReference type="SAM" id="Phobius"/>
    </source>
</evidence>
<accession>A0A6G0TMR2</accession>
<evidence type="ECO:0000256" key="2">
    <source>
        <dbReference type="ARBA" id="ARBA00022487"/>
    </source>
</evidence>
<dbReference type="PANTHER" id="PTHR43918">
    <property type="entry name" value="ACETYLCHOLINESTERASE"/>
    <property type="match status" value="1"/>
</dbReference>
<gene>
    <name evidence="8" type="ORF">AGLY_007670</name>
</gene>
<keyword evidence="6" id="KW-0472">Membrane</keyword>
<dbReference type="Proteomes" id="UP000475862">
    <property type="component" value="Unassembled WGS sequence"/>
</dbReference>
<dbReference type="Pfam" id="PF00135">
    <property type="entry name" value="COesterase"/>
    <property type="match status" value="2"/>
</dbReference>
<proteinExistence type="inferred from homology"/>